<sequence>MAATLEKVGGSQGQRRQCRATKGAPLQLVAAAAGDSLVRFIADAAHFMAMAGDSWRIGDRDMMRCSGHPRHGRGHGRSFSSTCEAEDGRPAAREEVCRPATREKGRASAARALGGGGGRARTMGSRCRHPWLWIPLCLPSR</sequence>
<organism evidence="2 3">
    <name type="scientific">Oryza sativa subsp. japonica</name>
    <name type="common">Rice</name>
    <dbReference type="NCBI Taxonomy" id="39947"/>
    <lineage>
        <taxon>Eukaryota</taxon>
        <taxon>Viridiplantae</taxon>
        <taxon>Streptophyta</taxon>
        <taxon>Embryophyta</taxon>
        <taxon>Tracheophyta</taxon>
        <taxon>Spermatophyta</taxon>
        <taxon>Magnoliopsida</taxon>
        <taxon>Liliopsida</taxon>
        <taxon>Poales</taxon>
        <taxon>Poaceae</taxon>
        <taxon>BOP clade</taxon>
        <taxon>Oryzoideae</taxon>
        <taxon>Oryzeae</taxon>
        <taxon>Oryzinae</taxon>
        <taxon>Oryza</taxon>
        <taxon>Oryza sativa</taxon>
    </lineage>
</organism>
<gene>
    <name evidence="2" type="ordered locus">Os08g0497750</name>
    <name evidence="2" type="ORF">OSNPB_080497750</name>
</gene>
<dbReference type="EMBL" id="AP014964">
    <property type="protein sequence ID" value="BAT06081.1"/>
    <property type="molecule type" value="Genomic_DNA"/>
</dbReference>
<evidence type="ECO:0000313" key="3">
    <source>
        <dbReference type="Proteomes" id="UP000059680"/>
    </source>
</evidence>
<reference evidence="3" key="1">
    <citation type="journal article" date="2005" name="Nature">
        <title>The map-based sequence of the rice genome.</title>
        <authorList>
            <consortium name="International rice genome sequencing project (IRGSP)"/>
            <person name="Matsumoto T."/>
            <person name="Wu J."/>
            <person name="Kanamori H."/>
            <person name="Katayose Y."/>
            <person name="Fujisawa M."/>
            <person name="Namiki N."/>
            <person name="Mizuno H."/>
            <person name="Yamamoto K."/>
            <person name="Antonio B.A."/>
            <person name="Baba T."/>
            <person name="Sakata K."/>
            <person name="Nagamura Y."/>
            <person name="Aoki H."/>
            <person name="Arikawa K."/>
            <person name="Arita K."/>
            <person name="Bito T."/>
            <person name="Chiden Y."/>
            <person name="Fujitsuka N."/>
            <person name="Fukunaka R."/>
            <person name="Hamada M."/>
            <person name="Harada C."/>
            <person name="Hayashi A."/>
            <person name="Hijishita S."/>
            <person name="Honda M."/>
            <person name="Hosokawa S."/>
            <person name="Ichikawa Y."/>
            <person name="Idonuma A."/>
            <person name="Iijima M."/>
            <person name="Ikeda M."/>
            <person name="Ikeno M."/>
            <person name="Ito K."/>
            <person name="Ito S."/>
            <person name="Ito T."/>
            <person name="Ito Y."/>
            <person name="Ito Y."/>
            <person name="Iwabuchi A."/>
            <person name="Kamiya K."/>
            <person name="Karasawa W."/>
            <person name="Kurita K."/>
            <person name="Katagiri S."/>
            <person name="Kikuta A."/>
            <person name="Kobayashi H."/>
            <person name="Kobayashi N."/>
            <person name="Machita K."/>
            <person name="Maehara T."/>
            <person name="Masukawa M."/>
            <person name="Mizubayashi T."/>
            <person name="Mukai Y."/>
            <person name="Nagasaki H."/>
            <person name="Nagata Y."/>
            <person name="Naito S."/>
            <person name="Nakashima M."/>
            <person name="Nakama Y."/>
            <person name="Nakamichi Y."/>
            <person name="Nakamura M."/>
            <person name="Meguro A."/>
            <person name="Negishi M."/>
            <person name="Ohta I."/>
            <person name="Ohta T."/>
            <person name="Okamoto M."/>
            <person name="Ono N."/>
            <person name="Saji S."/>
            <person name="Sakaguchi M."/>
            <person name="Sakai K."/>
            <person name="Shibata M."/>
            <person name="Shimokawa T."/>
            <person name="Song J."/>
            <person name="Takazaki Y."/>
            <person name="Terasawa K."/>
            <person name="Tsugane M."/>
            <person name="Tsuji K."/>
            <person name="Ueda S."/>
            <person name="Waki K."/>
            <person name="Yamagata H."/>
            <person name="Yamamoto M."/>
            <person name="Yamamoto S."/>
            <person name="Yamane H."/>
            <person name="Yoshiki S."/>
            <person name="Yoshihara R."/>
            <person name="Yukawa K."/>
            <person name="Zhong H."/>
            <person name="Yano M."/>
            <person name="Yuan Q."/>
            <person name="Ouyang S."/>
            <person name="Liu J."/>
            <person name="Jones K.M."/>
            <person name="Gansberger K."/>
            <person name="Moffat K."/>
            <person name="Hill J."/>
            <person name="Bera J."/>
            <person name="Fadrosh D."/>
            <person name="Jin S."/>
            <person name="Johri S."/>
            <person name="Kim M."/>
            <person name="Overton L."/>
            <person name="Reardon M."/>
            <person name="Tsitrin T."/>
            <person name="Vuong H."/>
            <person name="Weaver B."/>
            <person name="Ciecko A."/>
            <person name="Tallon L."/>
            <person name="Jackson J."/>
            <person name="Pai G."/>
            <person name="Aken S.V."/>
            <person name="Utterback T."/>
            <person name="Reidmuller S."/>
            <person name="Feldblyum T."/>
            <person name="Hsiao J."/>
            <person name="Zismann V."/>
            <person name="Iobst S."/>
            <person name="de Vazeille A.R."/>
            <person name="Buell C.R."/>
            <person name="Ying K."/>
            <person name="Li Y."/>
            <person name="Lu T."/>
            <person name="Huang Y."/>
            <person name="Zhao Q."/>
            <person name="Feng Q."/>
            <person name="Zhang L."/>
            <person name="Zhu J."/>
            <person name="Weng Q."/>
            <person name="Mu J."/>
            <person name="Lu Y."/>
            <person name="Fan D."/>
            <person name="Liu Y."/>
            <person name="Guan J."/>
            <person name="Zhang Y."/>
            <person name="Yu S."/>
            <person name="Liu X."/>
            <person name="Zhang Y."/>
            <person name="Hong G."/>
            <person name="Han B."/>
            <person name="Choisne N."/>
            <person name="Demange N."/>
            <person name="Orjeda G."/>
            <person name="Samain S."/>
            <person name="Cattolico L."/>
            <person name="Pelletier E."/>
            <person name="Couloux A."/>
            <person name="Segurens B."/>
            <person name="Wincker P."/>
            <person name="D'Hont A."/>
            <person name="Scarpelli C."/>
            <person name="Weissenbach J."/>
            <person name="Salanoubat M."/>
            <person name="Quetier F."/>
            <person name="Yu Y."/>
            <person name="Kim H.R."/>
            <person name="Rambo T."/>
            <person name="Currie J."/>
            <person name="Collura K."/>
            <person name="Luo M."/>
            <person name="Yang T."/>
            <person name="Ammiraju J.S.S."/>
            <person name="Engler F."/>
            <person name="Soderlund C."/>
            <person name="Wing R.A."/>
            <person name="Palmer L.E."/>
            <person name="de la Bastide M."/>
            <person name="Spiegel L."/>
            <person name="Nascimento L."/>
            <person name="Zutavern T."/>
            <person name="O'Shaughnessy A."/>
            <person name="Dike S."/>
            <person name="Dedhia N."/>
            <person name="Preston R."/>
            <person name="Balija V."/>
            <person name="McCombie W.R."/>
            <person name="Chow T."/>
            <person name="Chen H."/>
            <person name="Chung M."/>
            <person name="Chen C."/>
            <person name="Shaw J."/>
            <person name="Wu H."/>
            <person name="Hsiao K."/>
            <person name="Chao Y."/>
            <person name="Chu M."/>
            <person name="Cheng C."/>
            <person name="Hour A."/>
            <person name="Lee P."/>
            <person name="Lin S."/>
            <person name="Lin Y."/>
            <person name="Liou J."/>
            <person name="Liu S."/>
            <person name="Hsing Y."/>
            <person name="Raghuvanshi S."/>
            <person name="Mohanty A."/>
            <person name="Bharti A.K."/>
            <person name="Gaur A."/>
            <person name="Gupta V."/>
            <person name="Kumar D."/>
            <person name="Ravi V."/>
            <person name="Vij S."/>
            <person name="Kapur A."/>
            <person name="Khurana P."/>
            <person name="Khurana P."/>
            <person name="Khurana J.P."/>
            <person name="Tyagi A.K."/>
            <person name="Gaikwad K."/>
            <person name="Singh A."/>
            <person name="Dalal V."/>
            <person name="Srivastava S."/>
            <person name="Dixit A."/>
            <person name="Pal A.K."/>
            <person name="Ghazi I.A."/>
            <person name="Yadav M."/>
            <person name="Pandit A."/>
            <person name="Bhargava A."/>
            <person name="Sureshbabu K."/>
            <person name="Batra K."/>
            <person name="Sharma T.R."/>
            <person name="Mohapatra T."/>
            <person name="Singh N.K."/>
            <person name="Messing J."/>
            <person name="Nelson A.B."/>
            <person name="Fuks G."/>
            <person name="Kavchok S."/>
            <person name="Keizer G."/>
            <person name="Linton E."/>
            <person name="Llaca V."/>
            <person name="Song R."/>
            <person name="Tanyolac B."/>
            <person name="Young S."/>
            <person name="Ho-Il K."/>
            <person name="Hahn J.H."/>
            <person name="Sangsakoo G."/>
            <person name="Vanavichit A."/>
            <person name="de Mattos Luiz.A.T."/>
            <person name="Zimmer P.D."/>
            <person name="Malone G."/>
            <person name="Dellagostin O."/>
            <person name="de Oliveira A.C."/>
            <person name="Bevan M."/>
            <person name="Bancroft I."/>
            <person name="Minx P."/>
            <person name="Cordum H."/>
            <person name="Wilson R."/>
            <person name="Cheng Z."/>
            <person name="Jin W."/>
            <person name="Jiang J."/>
            <person name="Leong S.A."/>
            <person name="Iwama H."/>
            <person name="Gojobori T."/>
            <person name="Itoh T."/>
            <person name="Niimura Y."/>
            <person name="Fujii Y."/>
            <person name="Habara T."/>
            <person name="Sakai H."/>
            <person name="Sato Y."/>
            <person name="Wilson G."/>
            <person name="Kumar K."/>
            <person name="McCouch S."/>
            <person name="Juretic N."/>
            <person name="Hoen D."/>
            <person name="Wright S."/>
            <person name="Bruskiewich R."/>
            <person name="Bureau T."/>
            <person name="Miyao A."/>
            <person name="Hirochika H."/>
            <person name="Nishikawa T."/>
            <person name="Kadowaki K."/>
            <person name="Sugiura M."/>
            <person name="Burr B."/>
            <person name="Sasaki T."/>
        </authorList>
    </citation>
    <scope>NUCLEOTIDE SEQUENCE [LARGE SCALE GENOMIC DNA]</scope>
    <source>
        <strain evidence="3">cv. Nipponbare</strain>
    </source>
</reference>
<dbReference type="InParanoid" id="A0A0P0XHF2"/>
<reference evidence="2 3" key="2">
    <citation type="journal article" date="2013" name="Plant Cell Physiol.">
        <title>Rice Annotation Project Database (RAP-DB): an integrative and interactive database for rice genomics.</title>
        <authorList>
            <person name="Sakai H."/>
            <person name="Lee S.S."/>
            <person name="Tanaka T."/>
            <person name="Numa H."/>
            <person name="Kim J."/>
            <person name="Kawahara Y."/>
            <person name="Wakimoto H."/>
            <person name="Yang C.C."/>
            <person name="Iwamoto M."/>
            <person name="Abe T."/>
            <person name="Yamada Y."/>
            <person name="Muto A."/>
            <person name="Inokuchi H."/>
            <person name="Ikemura T."/>
            <person name="Matsumoto T."/>
            <person name="Sasaki T."/>
            <person name="Itoh T."/>
        </authorList>
    </citation>
    <scope>NUCLEOTIDE SEQUENCE [LARGE SCALE GENOMIC DNA]</scope>
    <source>
        <strain evidence="3">cv. Nipponbare</strain>
    </source>
</reference>
<reference evidence="2 3" key="3">
    <citation type="journal article" date="2013" name="Rice">
        <title>Improvement of the Oryza sativa Nipponbare reference genome using next generation sequence and optical map data.</title>
        <authorList>
            <person name="Kawahara Y."/>
            <person name="de la Bastide M."/>
            <person name="Hamilton J.P."/>
            <person name="Kanamori H."/>
            <person name="McCombie W.R."/>
            <person name="Ouyang S."/>
            <person name="Schwartz D.C."/>
            <person name="Tanaka T."/>
            <person name="Wu J."/>
            <person name="Zhou S."/>
            <person name="Childs K.L."/>
            <person name="Davidson R.M."/>
            <person name="Lin H."/>
            <person name="Quesada-Ocampo L."/>
            <person name="Vaillancourt B."/>
            <person name="Sakai H."/>
            <person name="Lee S.S."/>
            <person name="Kim J."/>
            <person name="Numa H."/>
            <person name="Itoh T."/>
            <person name="Buell C.R."/>
            <person name="Matsumoto T."/>
        </authorList>
    </citation>
    <scope>NUCLEOTIDE SEQUENCE [LARGE SCALE GENOMIC DNA]</scope>
    <source>
        <strain evidence="3">cv. Nipponbare</strain>
    </source>
</reference>
<feature type="compositionally biased region" description="Basic and acidic residues" evidence="1">
    <location>
        <begin position="86"/>
        <end position="106"/>
    </location>
</feature>
<evidence type="ECO:0000256" key="1">
    <source>
        <dbReference type="SAM" id="MobiDB-lite"/>
    </source>
</evidence>
<dbReference type="PaxDb" id="39947-A0A0P0XHF2"/>
<keyword evidence="3" id="KW-1185">Reference proteome</keyword>
<dbReference type="Proteomes" id="UP000059680">
    <property type="component" value="Chromosome 8"/>
</dbReference>
<name>A0A0P0XHF2_ORYSJ</name>
<evidence type="ECO:0000313" key="2">
    <source>
        <dbReference type="EMBL" id="BAT06081.1"/>
    </source>
</evidence>
<protein>
    <submittedName>
        <fullName evidence="2">Os08g0497750 protein</fullName>
    </submittedName>
</protein>
<feature type="region of interest" description="Disordered" evidence="1">
    <location>
        <begin position="68"/>
        <end position="121"/>
    </location>
</feature>
<proteinExistence type="predicted"/>
<dbReference type="AlphaFoldDB" id="A0A0P0XHF2"/>
<accession>A0A0P0XHF2</accession>